<evidence type="ECO:0000259" key="8">
    <source>
        <dbReference type="PROSITE" id="PS50887"/>
    </source>
</evidence>
<organism evidence="9">
    <name type="scientific">Halomonas campaniensis</name>
    <dbReference type="NCBI Taxonomy" id="213554"/>
    <lineage>
        <taxon>Bacteria</taxon>
        <taxon>Pseudomonadati</taxon>
        <taxon>Pseudomonadota</taxon>
        <taxon>Gammaproteobacteria</taxon>
        <taxon>Oceanospirillales</taxon>
        <taxon>Halomonadaceae</taxon>
        <taxon>Halomonas</taxon>
    </lineage>
</organism>
<dbReference type="Pfam" id="PF00990">
    <property type="entry name" value="GGDEF"/>
    <property type="match status" value="1"/>
</dbReference>
<keyword evidence="3" id="KW-1133">Transmembrane helix</keyword>
<dbReference type="GO" id="GO:0016020">
    <property type="term" value="C:membrane"/>
    <property type="evidence" value="ECO:0007669"/>
    <property type="project" value="InterPro"/>
</dbReference>
<keyword evidence="3" id="KW-0812">Transmembrane</keyword>
<dbReference type="InterPro" id="IPR029016">
    <property type="entry name" value="GAF-like_dom_sf"/>
</dbReference>
<dbReference type="Gene3D" id="3.20.20.450">
    <property type="entry name" value="EAL domain"/>
    <property type="match status" value="1"/>
</dbReference>
<dbReference type="PANTHER" id="PTHR44757">
    <property type="entry name" value="DIGUANYLATE CYCLASE DGCP"/>
    <property type="match status" value="1"/>
</dbReference>
<evidence type="ECO:0000256" key="1">
    <source>
        <dbReference type="ARBA" id="ARBA00012282"/>
    </source>
</evidence>
<comment type="caution">
    <text evidence="9">The sequence shown here is derived from an EMBL/GenBank/DDBJ whole genome shotgun (WGS) entry which is preliminary data.</text>
</comment>
<dbReference type="EMBL" id="DOTR01000024">
    <property type="protein sequence ID" value="HCA01499.1"/>
    <property type="molecule type" value="Genomic_DNA"/>
</dbReference>
<feature type="domain" description="GGDEF" evidence="8">
    <location>
        <begin position="735"/>
        <end position="868"/>
    </location>
</feature>
<keyword evidence="2" id="KW-0973">c-di-GMP</keyword>
<dbReference type="FunFam" id="3.20.20.450:FF:000001">
    <property type="entry name" value="Cyclic di-GMP phosphodiesterase yahA"/>
    <property type="match status" value="1"/>
</dbReference>
<dbReference type="AlphaFoldDB" id="A0A3D0KEA9"/>
<name>A0A3D0KEA9_9GAMM</name>
<accession>A0A3D0KEA9</accession>
<dbReference type="NCBIfam" id="TIGR00254">
    <property type="entry name" value="GGDEF"/>
    <property type="match status" value="1"/>
</dbReference>
<dbReference type="SMART" id="SM00267">
    <property type="entry name" value="GGDEF"/>
    <property type="match status" value="1"/>
</dbReference>
<dbReference type="SUPFAM" id="SSF141868">
    <property type="entry name" value="EAL domain-like"/>
    <property type="match status" value="1"/>
</dbReference>
<dbReference type="InterPro" id="IPR035965">
    <property type="entry name" value="PAS-like_dom_sf"/>
</dbReference>
<dbReference type="InterPro" id="IPR043128">
    <property type="entry name" value="Rev_trsase/Diguanyl_cyclase"/>
</dbReference>
<dbReference type="PANTHER" id="PTHR44757:SF2">
    <property type="entry name" value="BIOFILM ARCHITECTURE MAINTENANCE PROTEIN MBAA"/>
    <property type="match status" value="1"/>
</dbReference>
<dbReference type="PROSITE" id="PS50883">
    <property type="entry name" value="EAL"/>
    <property type="match status" value="1"/>
</dbReference>
<dbReference type="InterPro" id="IPR000014">
    <property type="entry name" value="PAS"/>
</dbReference>
<dbReference type="SMART" id="SM00052">
    <property type="entry name" value="EAL"/>
    <property type="match status" value="1"/>
</dbReference>
<reference evidence="9" key="1">
    <citation type="journal article" date="2018" name="Nat. Biotechnol.">
        <title>A standardized bacterial taxonomy based on genome phylogeny substantially revises the tree of life.</title>
        <authorList>
            <person name="Parks D.H."/>
            <person name="Chuvochina M."/>
            <person name="Waite D.W."/>
            <person name="Rinke C."/>
            <person name="Skarshewski A."/>
            <person name="Chaumeil P.A."/>
            <person name="Hugenholtz P."/>
        </authorList>
    </citation>
    <scope>NUCLEOTIDE SEQUENCE [LARGE SCALE GENOMIC DNA]</scope>
    <source>
        <strain evidence="9">UBA11284</strain>
    </source>
</reference>
<dbReference type="PROSITE" id="PS50887">
    <property type="entry name" value="GGDEF"/>
    <property type="match status" value="1"/>
</dbReference>
<dbReference type="CDD" id="cd00130">
    <property type="entry name" value="PAS"/>
    <property type="match status" value="1"/>
</dbReference>
<evidence type="ECO:0000259" key="6">
    <source>
        <dbReference type="PROSITE" id="PS50883"/>
    </source>
</evidence>
<sequence>MPNRYRYRSATRATFRISLRAAVAIVVTLIAGVVVAALGYSSYRDTQQSLATATDNSVTQIASLLDEHIGRVFEPADNQLRLLTYSDFVTAFSYEDQLDLVPLAREVLAGNSMAQAVYAGYANGSFVLFRPLLSAEMMERFSAPPGAEIMVQTIEQPTPQDVRGRYHFFGADDELIETRDLPDYVFSARERIWYRAGADTQQTILTDPYLFFTTQVPGVTMARRSADGDTVIGLDIAFQQLTEHLNSLRVTESGQIAIVDSNGNVVAHHEEMQLLVPKGEERFRLAALEELESQALKDAFALEPNRAGGPAIEQGENGWYQVRIPLAPIGSLALVAVLAIPEEELFLDAGRLLTKQLWVALLIFVLSVLVTLRLARHPVVSLQRIARHTRAIEVFDFTERPAVHSNIIEIDQLANATAQLQQTLANFLDTSVALSRERDIETVLDRILTTVLDATRASGGAIYQLTQQGELVRACLRDNPTQDEESPPVRVRVKEEGLIAGSVGHRRTEMEVVEDTLRVATPLLNRHGQPIGAMVAWLPLKHEQPTSREDTRVGFIEALSASASVAIENSQAIAELALLERGIQATPNGVVMADATQPNMPLVYANDAFYALTGYGPDDVLGSNCRFLQGPDTDPESLIAIRRAIRERQPLDVILLNYRKDGTPFWNHLSLSPVLDPKGECTHYIGIQQDITQQREQQDQLAYQMTHDLLTGLPNRSAFDECLQDAFEDAKKRHGHLVVMHIDLDGFKAVNDGLGYHIGNQLLVAIGDRLCEVVGAEAFLSRNTGDEFSLLFPGFHDRQACIDMAERLLGAFSSSFFIEEKPLHISASIGLACNCEGVDYAYQLMQRADLAMADAKRQGRNTWYWYQGDQHRLTEKAVLLRHDLHTALEEEQFELYYQPIVEAVSGRIRGLEALIRWHHPERGMISPGVFIPLAEQTGQIIPLGRWILRRACQDAAAMRADGGRVVPVAVNISSLQFRRDGFLADLQETLDETGLPPEWLELEVTESVLLDGVEPAIALINALKAMGIRVALDDFGTGYSSLSYLRDLPIHKLKLDRAFIHDISTNRSNAAIVLGIITMAHHLGLVVVAEGIEEWAQQQDLVQRNCDLLQGFYFARPMPLTVIMSLQEQLPVSIGE</sequence>
<dbReference type="Gene3D" id="3.30.450.20">
    <property type="entry name" value="PAS domain"/>
    <property type="match status" value="3"/>
</dbReference>
<dbReference type="CDD" id="cd01948">
    <property type="entry name" value="EAL"/>
    <property type="match status" value="1"/>
</dbReference>
<feature type="domain" description="EAL" evidence="6">
    <location>
        <begin position="877"/>
        <end position="1131"/>
    </location>
</feature>
<dbReference type="InterPro" id="IPR000160">
    <property type="entry name" value="GGDEF_dom"/>
</dbReference>
<dbReference type="GO" id="GO:0007165">
    <property type="term" value="P:signal transduction"/>
    <property type="evidence" value="ECO:0007669"/>
    <property type="project" value="InterPro"/>
</dbReference>
<dbReference type="InterPro" id="IPR001633">
    <property type="entry name" value="EAL_dom"/>
</dbReference>
<evidence type="ECO:0000313" key="9">
    <source>
        <dbReference type="EMBL" id="HCA01499.1"/>
    </source>
</evidence>
<keyword evidence="3" id="KW-0472">Membrane</keyword>
<dbReference type="NCBIfam" id="TIGR00229">
    <property type="entry name" value="sensory_box"/>
    <property type="match status" value="1"/>
</dbReference>
<proteinExistence type="predicted"/>
<dbReference type="InterPro" id="IPR035919">
    <property type="entry name" value="EAL_sf"/>
</dbReference>
<dbReference type="InterPro" id="IPR052155">
    <property type="entry name" value="Biofilm_reg_signaling"/>
</dbReference>
<evidence type="ECO:0000256" key="2">
    <source>
        <dbReference type="ARBA" id="ARBA00022636"/>
    </source>
</evidence>
<dbReference type="GO" id="GO:0071111">
    <property type="term" value="F:cyclic-guanylate-specific phosphodiesterase activity"/>
    <property type="evidence" value="ECO:0007669"/>
    <property type="project" value="UniProtKB-EC"/>
</dbReference>
<evidence type="ECO:0000259" key="7">
    <source>
        <dbReference type="PROSITE" id="PS50885"/>
    </source>
</evidence>
<dbReference type="CDD" id="cd01949">
    <property type="entry name" value="GGDEF"/>
    <property type="match status" value="1"/>
</dbReference>
<feature type="transmembrane region" description="Helical" evidence="3">
    <location>
        <begin position="21"/>
        <end position="40"/>
    </location>
</feature>
<dbReference type="SMART" id="SM00086">
    <property type="entry name" value="PAC"/>
    <property type="match status" value="1"/>
</dbReference>
<evidence type="ECO:0000256" key="3">
    <source>
        <dbReference type="SAM" id="Phobius"/>
    </source>
</evidence>
<dbReference type="InterPro" id="IPR001610">
    <property type="entry name" value="PAC"/>
</dbReference>
<dbReference type="PROSITE" id="PS50112">
    <property type="entry name" value="PAS"/>
    <property type="match status" value="1"/>
</dbReference>
<dbReference type="CDD" id="cd18774">
    <property type="entry name" value="PDC2_HK_sensor"/>
    <property type="match status" value="1"/>
</dbReference>
<feature type="domain" description="HAMP" evidence="7">
    <location>
        <begin position="382"/>
        <end position="429"/>
    </location>
</feature>
<dbReference type="Gene3D" id="3.30.70.270">
    <property type="match status" value="1"/>
</dbReference>
<dbReference type="PROSITE" id="PS50885">
    <property type="entry name" value="HAMP"/>
    <property type="match status" value="1"/>
</dbReference>
<dbReference type="EC" id="3.1.4.52" evidence="1"/>
<dbReference type="SMART" id="SM00091">
    <property type="entry name" value="PAS"/>
    <property type="match status" value="1"/>
</dbReference>
<dbReference type="InterPro" id="IPR003660">
    <property type="entry name" value="HAMP_dom"/>
</dbReference>
<protein>
    <recommendedName>
        <fullName evidence="1">cyclic-guanylate-specific phosphodiesterase</fullName>
        <ecNumber evidence="1">3.1.4.52</ecNumber>
    </recommendedName>
</protein>
<dbReference type="SUPFAM" id="SSF55073">
    <property type="entry name" value="Nucleotide cyclase"/>
    <property type="match status" value="1"/>
</dbReference>
<gene>
    <name evidence="9" type="ORF">DEO68_04770</name>
</gene>
<dbReference type="Gene3D" id="3.30.450.40">
    <property type="match status" value="1"/>
</dbReference>
<dbReference type="SUPFAM" id="SSF55785">
    <property type="entry name" value="PYP-like sensor domain (PAS domain)"/>
    <property type="match status" value="1"/>
</dbReference>
<dbReference type="SUPFAM" id="SSF55781">
    <property type="entry name" value="GAF domain-like"/>
    <property type="match status" value="1"/>
</dbReference>
<feature type="domain" description="PAS" evidence="4">
    <location>
        <begin position="575"/>
        <end position="648"/>
    </location>
</feature>
<dbReference type="Pfam" id="PF13426">
    <property type="entry name" value="PAS_9"/>
    <property type="match status" value="1"/>
</dbReference>
<dbReference type="InterPro" id="IPR000700">
    <property type="entry name" value="PAS-assoc_C"/>
</dbReference>
<evidence type="ECO:0000259" key="4">
    <source>
        <dbReference type="PROSITE" id="PS50112"/>
    </source>
</evidence>
<dbReference type="InterPro" id="IPR029787">
    <property type="entry name" value="Nucleotide_cyclase"/>
</dbReference>
<dbReference type="PROSITE" id="PS50113">
    <property type="entry name" value="PAC"/>
    <property type="match status" value="1"/>
</dbReference>
<feature type="domain" description="PAC" evidence="5">
    <location>
        <begin position="649"/>
        <end position="703"/>
    </location>
</feature>
<evidence type="ECO:0000259" key="5">
    <source>
        <dbReference type="PROSITE" id="PS50113"/>
    </source>
</evidence>
<dbReference type="Pfam" id="PF00563">
    <property type="entry name" value="EAL"/>
    <property type="match status" value="1"/>
</dbReference>